<feature type="compositionally biased region" description="Acidic residues" evidence="14">
    <location>
        <begin position="144"/>
        <end position="153"/>
    </location>
</feature>
<dbReference type="SUPFAM" id="SSF46689">
    <property type="entry name" value="Homeodomain-like"/>
    <property type="match status" value="1"/>
</dbReference>
<keyword evidence="5" id="KW-0805">Transcription regulation</keyword>
<evidence type="ECO:0000313" key="17">
    <source>
        <dbReference type="Proteomes" id="UP001500889"/>
    </source>
</evidence>
<keyword evidence="9 12" id="KW-0539">Nucleus</keyword>
<keyword evidence="6 12" id="KW-0238">DNA-binding</keyword>
<dbReference type="InterPro" id="IPR001356">
    <property type="entry name" value="HD"/>
</dbReference>
<dbReference type="PANTHER" id="PTHR46799:SF1">
    <property type="entry name" value="HOMEOBOX PROTEIN UNC-4 HOMOLOG"/>
    <property type="match status" value="1"/>
</dbReference>
<comment type="similarity">
    <text evidence="10">Belongs to the paired homeobox family. Unc-4 subfamily.</text>
</comment>
<feature type="compositionally biased region" description="Polar residues" evidence="14">
    <location>
        <begin position="124"/>
        <end position="139"/>
    </location>
</feature>
<protein>
    <recommendedName>
        <fullName evidence="11">Homeobox protein unc-4</fullName>
    </recommendedName>
</protein>
<dbReference type="GO" id="GO:0000981">
    <property type="term" value="F:DNA-binding transcription factor activity, RNA polymerase II-specific"/>
    <property type="evidence" value="ECO:0007669"/>
    <property type="project" value="InterPro"/>
</dbReference>
<dbReference type="PANTHER" id="PTHR46799">
    <property type="entry name" value="HOMEOBOX PROTEIN UNC-4 HOMOLOG"/>
    <property type="match status" value="1"/>
</dbReference>
<evidence type="ECO:0000256" key="5">
    <source>
        <dbReference type="ARBA" id="ARBA00023015"/>
    </source>
</evidence>
<evidence type="ECO:0000256" key="1">
    <source>
        <dbReference type="ARBA" id="ARBA00004123"/>
    </source>
</evidence>
<keyword evidence="3" id="KW-0221">Differentiation</keyword>
<evidence type="ECO:0000259" key="15">
    <source>
        <dbReference type="PROSITE" id="PS50071"/>
    </source>
</evidence>
<dbReference type="Proteomes" id="UP001500889">
    <property type="component" value="Chromosome A"/>
</dbReference>
<keyword evidence="2" id="KW-0217">Developmental protein</keyword>
<comment type="subcellular location">
    <subcellularLocation>
        <location evidence="1 12 13">Nucleus</location>
    </subcellularLocation>
</comment>
<dbReference type="GO" id="GO:0007399">
    <property type="term" value="P:nervous system development"/>
    <property type="evidence" value="ECO:0007669"/>
    <property type="project" value="UniProtKB-KW"/>
</dbReference>
<evidence type="ECO:0000313" key="16">
    <source>
        <dbReference type="EMBL" id="BFG02422.1"/>
    </source>
</evidence>
<dbReference type="InterPro" id="IPR009057">
    <property type="entry name" value="Homeodomain-like_sf"/>
</dbReference>
<feature type="region of interest" description="Disordered" evidence="14">
    <location>
        <begin position="327"/>
        <end position="423"/>
    </location>
</feature>
<feature type="compositionally biased region" description="Acidic residues" evidence="14">
    <location>
        <begin position="335"/>
        <end position="351"/>
    </location>
</feature>
<evidence type="ECO:0000256" key="13">
    <source>
        <dbReference type="RuleBase" id="RU000682"/>
    </source>
</evidence>
<evidence type="ECO:0000256" key="4">
    <source>
        <dbReference type="ARBA" id="ARBA00022902"/>
    </source>
</evidence>
<dbReference type="SMART" id="SM00389">
    <property type="entry name" value="HOX"/>
    <property type="match status" value="1"/>
</dbReference>
<dbReference type="InterPro" id="IPR017970">
    <property type="entry name" value="Homeobox_CS"/>
</dbReference>
<sequence>MDHLIKQLQLAAAARAQAQINNSMAPHSPSHSHPHAASALHLYAAAVNMRVPGWPPFLGLPPHMTDTETESVPSSSSSPSSSVYMLRQMALMQRANAAAAAAALQHQQPQDHDFPIKTEHQEETNLNQNDQRTSSSQRLHSNDGQEEQDETASEESSNARHETETETESNPNANPQASPDAEADGDGDGDASKRRRCRTNFSSWQLAELERAFLSSHYPDIFMRESLAMRLHLKEGRIAVWFQNRRAKWRKKEHTKKGPGRPAHNAQPQSCSGAPIPLSELRARERAQRCKRMGKSIERQARKLRLKGIEVNMERLRADYLAAHKDDWQQHSYDEEHEDGDDDDDEEEQDHADELPIDVVSGGDSQDNSYSSSRTYPRSIGSEPDDPRSRVMIKLETPPKVPPPSQHKSLYSSPFSIESLLGT</sequence>
<dbReference type="GO" id="GO:0005634">
    <property type="term" value="C:nucleus"/>
    <property type="evidence" value="ECO:0007669"/>
    <property type="project" value="UniProtKB-SubCell"/>
</dbReference>
<dbReference type="GO" id="GO:0030154">
    <property type="term" value="P:cell differentiation"/>
    <property type="evidence" value="ECO:0007669"/>
    <property type="project" value="UniProtKB-KW"/>
</dbReference>
<name>A0AAU9G422_DROMD</name>
<reference evidence="16 17" key="1">
    <citation type="submission" date="2024-02" db="EMBL/GenBank/DDBJ databases">
        <title>A chromosome-level genome assembly of Drosophila madeirensis, a fruit fly species endemic to Madeira island.</title>
        <authorList>
            <person name="Tomihara K."/>
            <person name="Llopart A."/>
            <person name="Yamamoto D."/>
        </authorList>
    </citation>
    <scope>NUCLEOTIDE SEQUENCE [LARGE SCALE GENOMIC DNA]</scope>
    <source>
        <strain evidence="16 17">RF1</strain>
    </source>
</reference>
<dbReference type="FunFam" id="1.10.10.60:FF:000057">
    <property type="entry name" value="Short stature homeobox 2"/>
    <property type="match status" value="1"/>
</dbReference>
<keyword evidence="4" id="KW-0524">Neurogenesis</keyword>
<evidence type="ECO:0000256" key="9">
    <source>
        <dbReference type="ARBA" id="ARBA00023242"/>
    </source>
</evidence>
<accession>A0AAU9G422</accession>
<dbReference type="PROSITE" id="PS00027">
    <property type="entry name" value="HOMEOBOX_1"/>
    <property type="match status" value="1"/>
</dbReference>
<evidence type="ECO:0000256" key="10">
    <source>
        <dbReference type="ARBA" id="ARBA00038351"/>
    </source>
</evidence>
<feature type="region of interest" description="Disordered" evidence="14">
    <location>
        <begin position="123"/>
        <end position="194"/>
    </location>
</feature>
<evidence type="ECO:0000256" key="8">
    <source>
        <dbReference type="ARBA" id="ARBA00023163"/>
    </source>
</evidence>
<feature type="region of interest" description="Disordered" evidence="14">
    <location>
        <begin position="249"/>
        <end position="280"/>
    </location>
</feature>
<feature type="compositionally biased region" description="Basic residues" evidence="14">
    <location>
        <begin position="249"/>
        <end position="259"/>
    </location>
</feature>
<keyword evidence="8" id="KW-0804">Transcription</keyword>
<feature type="compositionally biased region" description="Polar residues" evidence="14">
    <location>
        <begin position="168"/>
        <end position="177"/>
    </location>
</feature>
<evidence type="ECO:0000256" key="7">
    <source>
        <dbReference type="ARBA" id="ARBA00023155"/>
    </source>
</evidence>
<evidence type="ECO:0000256" key="2">
    <source>
        <dbReference type="ARBA" id="ARBA00022473"/>
    </source>
</evidence>
<proteinExistence type="inferred from homology"/>
<dbReference type="Gene3D" id="1.10.10.60">
    <property type="entry name" value="Homeodomain-like"/>
    <property type="match status" value="1"/>
</dbReference>
<feature type="compositionally biased region" description="Polar residues" evidence="14">
    <location>
        <begin position="363"/>
        <end position="376"/>
    </location>
</feature>
<feature type="DNA-binding region" description="Homeobox" evidence="12">
    <location>
        <begin position="194"/>
        <end position="253"/>
    </location>
</feature>
<evidence type="ECO:0000256" key="6">
    <source>
        <dbReference type="ARBA" id="ARBA00023125"/>
    </source>
</evidence>
<evidence type="ECO:0000256" key="12">
    <source>
        <dbReference type="PROSITE-ProRule" id="PRU00108"/>
    </source>
</evidence>
<dbReference type="CDD" id="cd00086">
    <property type="entry name" value="homeodomain"/>
    <property type="match status" value="1"/>
</dbReference>
<dbReference type="Pfam" id="PF00046">
    <property type="entry name" value="Homeodomain"/>
    <property type="match status" value="1"/>
</dbReference>
<gene>
    <name evidence="16" type="ORF">DMAD_01927</name>
</gene>
<organism evidence="16 17">
    <name type="scientific">Drosophila madeirensis</name>
    <name type="common">Fruit fly</name>
    <dbReference type="NCBI Taxonomy" id="30013"/>
    <lineage>
        <taxon>Eukaryota</taxon>
        <taxon>Metazoa</taxon>
        <taxon>Ecdysozoa</taxon>
        <taxon>Arthropoda</taxon>
        <taxon>Hexapoda</taxon>
        <taxon>Insecta</taxon>
        <taxon>Pterygota</taxon>
        <taxon>Neoptera</taxon>
        <taxon>Endopterygota</taxon>
        <taxon>Diptera</taxon>
        <taxon>Brachycera</taxon>
        <taxon>Muscomorpha</taxon>
        <taxon>Ephydroidea</taxon>
        <taxon>Drosophilidae</taxon>
        <taxon>Drosophila</taxon>
        <taxon>Sophophora</taxon>
    </lineage>
</organism>
<dbReference type="PROSITE" id="PS50071">
    <property type="entry name" value="HOMEOBOX_2"/>
    <property type="match status" value="1"/>
</dbReference>
<keyword evidence="17" id="KW-1185">Reference proteome</keyword>
<feature type="compositionally biased region" description="Polar residues" evidence="14">
    <location>
        <begin position="406"/>
        <end position="423"/>
    </location>
</feature>
<keyword evidence="7 12" id="KW-0371">Homeobox</keyword>
<feature type="domain" description="Homeobox" evidence="15">
    <location>
        <begin position="192"/>
        <end position="252"/>
    </location>
</feature>
<dbReference type="AlphaFoldDB" id="A0AAU9G422"/>
<evidence type="ECO:0000256" key="11">
    <source>
        <dbReference type="ARBA" id="ARBA00069290"/>
    </source>
</evidence>
<evidence type="ECO:0000256" key="3">
    <source>
        <dbReference type="ARBA" id="ARBA00022782"/>
    </source>
</evidence>
<dbReference type="EMBL" id="AP029266">
    <property type="protein sequence ID" value="BFG02422.1"/>
    <property type="molecule type" value="Genomic_DNA"/>
</dbReference>
<dbReference type="GO" id="GO:1990837">
    <property type="term" value="F:sequence-specific double-stranded DNA binding"/>
    <property type="evidence" value="ECO:0007669"/>
    <property type="project" value="TreeGrafter"/>
</dbReference>
<evidence type="ECO:0000256" key="14">
    <source>
        <dbReference type="SAM" id="MobiDB-lite"/>
    </source>
</evidence>